<dbReference type="Pfam" id="PF04938">
    <property type="entry name" value="SIP1"/>
    <property type="match status" value="1"/>
</dbReference>
<evidence type="ECO:0000256" key="7">
    <source>
        <dbReference type="PIRNR" id="PIRNR038038"/>
    </source>
</evidence>
<dbReference type="GO" id="GO:0005681">
    <property type="term" value="C:spliceosomal complex"/>
    <property type="evidence" value="ECO:0007669"/>
    <property type="project" value="UniProtKB-UniRule"/>
</dbReference>
<comment type="subunit">
    <text evidence="7">Part of the core SMN complex.</text>
</comment>
<organism evidence="8 9">
    <name type="scientific">Melipona bicolor</name>
    <dbReference type="NCBI Taxonomy" id="60889"/>
    <lineage>
        <taxon>Eukaryota</taxon>
        <taxon>Metazoa</taxon>
        <taxon>Ecdysozoa</taxon>
        <taxon>Arthropoda</taxon>
        <taxon>Hexapoda</taxon>
        <taxon>Insecta</taxon>
        <taxon>Pterygota</taxon>
        <taxon>Neoptera</taxon>
        <taxon>Endopterygota</taxon>
        <taxon>Hymenoptera</taxon>
        <taxon>Apocrita</taxon>
        <taxon>Aculeata</taxon>
        <taxon>Apoidea</taxon>
        <taxon>Anthophila</taxon>
        <taxon>Apidae</taxon>
        <taxon>Melipona</taxon>
    </lineage>
</organism>
<name>A0AA40KF91_9HYME</name>
<keyword evidence="4 7" id="KW-0508">mRNA splicing</keyword>
<keyword evidence="9" id="KW-1185">Reference proteome</keyword>
<dbReference type="PANTHER" id="PTHR12794:SF0">
    <property type="entry name" value="GEM-ASSOCIATED PROTEIN 2"/>
    <property type="match status" value="1"/>
</dbReference>
<dbReference type="InterPro" id="IPR035426">
    <property type="entry name" value="Gemin2/Brr1"/>
</dbReference>
<comment type="function">
    <text evidence="7">The SMN complex catalyzes the assembly of small nuclear ribonucleoproteins (snRNPs), the building blocks of the spliceosome, and thereby plays an important role in the splicing of cellular pre-mRNAs.</text>
</comment>
<comment type="caution">
    <text evidence="8">The sequence shown here is derived from an EMBL/GenBank/DDBJ whole genome shotgun (WGS) entry which is preliminary data.</text>
</comment>
<protein>
    <recommendedName>
        <fullName evidence="6 7">Gem-associated protein 2</fullName>
    </recommendedName>
</protein>
<dbReference type="Gene3D" id="1.20.58.1070">
    <property type="match status" value="1"/>
</dbReference>
<comment type="subcellular location">
    <subcellularLocation>
        <location evidence="1">Cytoplasm</location>
    </subcellularLocation>
</comment>
<evidence type="ECO:0000256" key="5">
    <source>
        <dbReference type="ARBA" id="ARBA00025758"/>
    </source>
</evidence>
<dbReference type="GO" id="GO:0000245">
    <property type="term" value="P:spliceosomal complex assembly"/>
    <property type="evidence" value="ECO:0007669"/>
    <property type="project" value="UniProtKB-UniRule"/>
</dbReference>
<dbReference type="GO" id="GO:0032797">
    <property type="term" value="C:SMN complex"/>
    <property type="evidence" value="ECO:0007669"/>
    <property type="project" value="UniProtKB-UniRule"/>
</dbReference>
<reference evidence="8" key="1">
    <citation type="submission" date="2021-10" db="EMBL/GenBank/DDBJ databases">
        <title>Melipona bicolor Genome sequencing and assembly.</title>
        <authorList>
            <person name="Araujo N.S."/>
            <person name="Arias M.C."/>
        </authorList>
    </citation>
    <scope>NUCLEOTIDE SEQUENCE</scope>
    <source>
        <strain evidence="8">USP_2M_L1-L4_2017</strain>
        <tissue evidence="8">Whole body</tissue>
    </source>
</reference>
<gene>
    <name evidence="8" type="ORF">K0M31_015234</name>
</gene>
<evidence type="ECO:0000313" key="9">
    <source>
        <dbReference type="Proteomes" id="UP001177670"/>
    </source>
</evidence>
<dbReference type="InterPro" id="IPR017364">
    <property type="entry name" value="GEMIN2"/>
</dbReference>
<dbReference type="Proteomes" id="UP001177670">
    <property type="component" value="Unassembled WGS sequence"/>
</dbReference>
<dbReference type="PANTHER" id="PTHR12794">
    <property type="entry name" value="GEMIN2"/>
    <property type="match status" value="1"/>
</dbReference>
<dbReference type="EMBL" id="JAHYIQ010000044">
    <property type="protein sequence ID" value="KAK1118187.1"/>
    <property type="molecule type" value="Genomic_DNA"/>
</dbReference>
<keyword evidence="2 7" id="KW-0963">Cytoplasm</keyword>
<dbReference type="PIRSF" id="PIRSF038038">
    <property type="entry name" value="SMN_Gemin2"/>
    <property type="match status" value="1"/>
</dbReference>
<dbReference type="GO" id="GO:0000387">
    <property type="term" value="P:spliceosomal snRNP assembly"/>
    <property type="evidence" value="ECO:0007669"/>
    <property type="project" value="UniProtKB-UniRule"/>
</dbReference>
<keyword evidence="3 7" id="KW-0507">mRNA processing</keyword>
<accession>A0AA40KF91</accession>
<evidence type="ECO:0000256" key="2">
    <source>
        <dbReference type="ARBA" id="ARBA00022490"/>
    </source>
</evidence>
<evidence type="ECO:0000256" key="3">
    <source>
        <dbReference type="ARBA" id="ARBA00022664"/>
    </source>
</evidence>
<evidence type="ECO:0000256" key="6">
    <source>
        <dbReference type="ARBA" id="ARBA00047179"/>
    </source>
</evidence>
<evidence type="ECO:0000256" key="4">
    <source>
        <dbReference type="ARBA" id="ARBA00023187"/>
    </source>
</evidence>
<sequence length="248" mass="28538">MRNEMTDYLKQPAFFVGEIEENINLSLPPTSGEEYIKRVMIETQNCADIVVADIDKKHFKKPTIDIEPLSGCVEAPPKLGPTLAWQSCQVSDFSNIRLYISQLKNEIQTLKRKWRPPKIDMPSIDDEKGWIKFCSGNETEGARVLPTLDVIFSLNQPMIEQILEYLVEYIKRLEKIEYKLGQWLYALLVVLEMPLTPETCSCLRSLARTCSVMRAKSTKLEVHEIGALNLFICLVARYFRQLDLADDF</sequence>
<comment type="similarity">
    <text evidence="5 7">Belongs to the gemin-2 family.</text>
</comment>
<proteinExistence type="inferred from homology"/>
<evidence type="ECO:0000256" key="1">
    <source>
        <dbReference type="ARBA" id="ARBA00004496"/>
    </source>
</evidence>
<dbReference type="AlphaFoldDB" id="A0AA40KF91"/>
<evidence type="ECO:0000313" key="8">
    <source>
        <dbReference type="EMBL" id="KAK1118187.1"/>
    </source>
</evidence>